<protein>
    <submittedName>
        <fullName evidence="1">Uncharacterized protein</fullName>
    </submittedName>
</protein>
<name>A0A369J7R5_HYPMA</name>
<accession>A0A369J7R5</accession>
<proteinExistence type="predicted"/>
<evidence type="ECO:0000313" key="1">
    <source>
        <dbReference type="EMBL" id="RDB18111.1"/>
    </source>
</evidence>
<organism evidence="1 2">
    <name type="scientific">Hypsizygus marmoreus</name>
    <name type="common">White beech mushroom</name>
    <name type="synonym">Agaricus marmoreus</name>
    <dbReference type="NCBI Taxonomy" id="39966"/>
    <lineage>
        <taxon>Eukaryota</taxon>
        <taxon>Fungi</taxon>
        <taxon>Dikarya</taxon>
        <taxon>Basidiomycota</taxon>
        <taxon>Agaricomycotina</taxon>
        <taxon>Agaricomycetes</taxon>
        <taxon>Agaricomycetidae</taxon>
        <taxon>Agaricales</taxon>
        <taxon>Tricholomatineae</taxon>
        <taxon>Lyophyllaceae</taxon>
        <taxon>Hypsizygus</taxon>
    </lineage>
</organism>
<reference evidence="1" key="1">
    <citation type="submission" date="2018-04" db="EMBL/GenBank/DDBJ databases">
        <title>Whole genome sequencing of Hypsizygus marmoreus.</title>
        <authorList>
            <person name="Choi I.-G."/>
            <person name="Min B."/>
            <person name="Kim J.-G."/>
            <person name="Kim S."/>
            <person name="Oh Y.-L."/>
            <person name="Kong W.-S."/>
            <person name="Park H."/>
            <person name="Jeong J."/>
            <person name="Song E.-S."/>
        </authorList>
    </citation>
    <scope>NUCLEOTIDE SEQUENCE [LARGE SCALE GENOMIC DNA]</scope>
    <source>
        <strain evidence="1">51987-8</strain>
    </source>
</reference>
<sequence length="267" mass="30283">MYDNEHHGIVRSMTEYSGHQPSATQLKRFLKTCFAHPLMLHPPLLPNVFMFPEELESLVPTVAPFLNSLPSPFEWEVGSPDVTYRDREDSVAHALRNVKTYEHQFWECIEAGWSELETFGGLAGAVEFMNMAIKCVEHTFQENKHIHGISEEGASHQQRLGYVYRVLADMHICSGDNRDLDVGLRIARMAEEYDPDPDPSLLENTAGVFFVRIRHVHCVLAAVLELQPELEEDPEFKEMVNRVATLVNRLLELAKLTDLGTGDIGGR</sequence>
<comment type="caution">
    <text evidence="1">The sequence shown here is derived from an EMBL/GenBank/DDBJ whole genome shotgun (WGS) entry which is preliminary data.</text>
</comment>
<dbReference type="InParanoid" id="A0A369J7R5"/>
<dbReference type="EMBL" id="LUEZ02000106">
    <property type="protein sequence ID" value="RDB18111.1"/>
    <property type="molecule type" value="Genomic_DNA"/>
</dbReference>
<dbReference type="Proteomes" id="UP000076154">
    <property type="component" value="Unassembled WGS sequence"/>
</dbReference>
<dbReference type="AlphaFoldDB" id="A0A369J7R5"/>
<keyword evidence="2" id="KW-1185">Reference proteome</keyword>
<evidence type="ECO:0000313" key="2">
    <source>
        <dbReference type="Proteomes" id="UP000076154"/>
    </source>
</evidence>
<gene>
    <name evidence="1" type="ORF">Hypma_000444</name>
</gene>